<evidence type="ECO:0000259" key="1">
    <source>
        <dbReference type="Pfam" id="PF13577"/>
    </source>
</evidence>
<dbReference type="InterPro" id="IPR037401">
    <property type="entry name" value="SnoaL-like"/>
</dbReference>
<name>A0ABW2A3G4_9GAMM</name>
<keyword evidence="3" id="KW-1185">Reference proteome</keyword>
<dbReference type="Proteomes" id="UP001596422">
    <property type="component" value="Unassembled WGS sequence"/>
</dbReference>
<feature type="domain" description="SnoaL-like" evidence="1">
    <location>
        <begin position="6"/>
        <end position="126"/>
    </location>
</feature>
<dbReference type="RefSeq" id="WP_379910518.1">
    <property type="nucleotide sequence ID" value="NZ_JBHSWE010000001.1"/>
</dbReference>
<dbReference type="SUPFAM" id="SSF54427">
    <property type="entry name" value="NTF2-like"/>
    <property type="match status" value="1"/>
</dbReference>
<dbReference type="EMBL" id="JBHSWE010000001">
    <property type="protein sequence ID" value="MFC6672050.1"/>
    <property type="molecule type" value="Genomic_DNA"/>
</dbReference>
<proteinExistence type="predicted"/>
<gene>
    <name evidence="2" type="ORF">ACFQDL_19760</name>
</gene>
<dbReference type="InterPro" id="IPR032710">
    <property type="entry name" value="NTF2-like_dom_sf"/>
</dbReference>
<accession>A0ABW2A3G4</accession>
<dbReference type="Pfam" id="PF13577">
    <property type="entry name" value="SnoaL_4"/>
    <property type="match status" value="1"/>
</dbReference>
<evidence type="ECO:0000313" key="3">
    <source>
        <dbReference type="Proteomes" id="UP001596422"/>
    </source>
</evidence>
<evidence type="ECO:0000313" key="2">
    <source>
        <dbReference type="EMBL" id="MFC6672050.1"/>
    </source>
</evidence>
<comment type="caution">
    <text evidence="2">The sequence shown here is derived from an EMBL/GenBank/DDBJ whole genome shotgun (WGS) entry which is preliminary data.</text>
</comment>
<dbReference type="Gene3D" id="3.10.450.50">
    <property type="match status" value="1"/>
</dbReference>
<protein>
    <submittedName>
        <fullName evidence="2">Nuclear transport factor 2 family protein</fullName>
    </submittedName>
</protein>
<reference evidence="3" key="1">
    <citation type="journal article" date="2019" name="Int. J. Syst. Evol. Microbiol.">
        <title>The Global Catalogue of Microorganisms (GCM) 10K type strain sequencing project: providing services to taxonomists for standard genome sequencing and annotation.</title>
        <authorList>
            <consortium name="The Broad Institute Genomics Platform"/>
            <consortium name="The Broad Institute Genome Sequencing Center for Infectious Disease"/>
            <person name="Wu L."/>
            <person name="Ma J."/>
        </authorList>
    </citation>
    <scope>NUCLEOTIDE SEQUENCE [LARGE SCALE GENOMIC DNA]</scope>
    <source>
        <strain evidence="3">NBRC 111756</strain>
    </source>
</reference>
<organism evidence="2 3">
    <name type="scientific">Marinobacterium aestuariivivens</name>
    <dbReference type="NCBI Taxonomy" id="1698799"/>
    <lineage>
        <taxon>Bacteria</taxon>
        <taxon>Pseudomonadati</taxon>
        <taxon>Pseudomonadota</taxon>
        <taxon>Gammaproteobacteria</taxon>
        <taxon>Oceanospirillales</taxon>
        <taxon>Oceanospirillaceae</taxon>
        <taxon>Marinobacterium</taxon>
    </lineage>
</organism>
<dbReference type="CDD" id="cd00531">
    <property type="entry name" value="NTF2_like"/>
    <property type="match status" value="1"/>
</dbReference>
<sequence length="144" mass="16350">MKPEILQDLMAIQQLVYRYARAADNRDADAMAACFADQMVLQGPGFEIVENVAAVVIDGLSIYDWTMHNVHNLLYEVDGDQASGEAYCVASHLLEQHGRKVKLDWYIRYRDQLVRQNGEWRFSQRRLSVEYTTTVPVSPLGAAA</sequence>